<reference evidence="2" key="3">
    <citation type="submission" date="2024-02" db="EMBL/GenBank/DDBJ databases">
        <title>Comparative genomics of Cryptococcus and Kwoniella reveals pathogenesis evolution and contrasting modes of karyotype evolution via chromosome fusion or intercentromeric recombination.</title>
        <authorList>
            <person name="Coelho M.A."/>
            <person name="David-Palma M."/>
            <person name="Shea T."/>
            <person name="Bowers K."/>
            <person name="McGinley-Smith S."/>
            <person name="Mohammad A.W."/>
            <person name="Gnirke A."/>
            <person name="Yurkov A.M."/>
            <person name="Nowrousian M."/>
            <person name="Sun S."/>
            <person name="Cuomo C.A."/>
            <person name="Heitman J."/>
        </authorList>
    </citation>
    <scope>NUCLEOTIDE SEQUENCE</scope>
    <source>
        <strain evidence="2">CBS 10117</strain>
    </source>
</reference>
<sequence length="80" mass="8592">MSTQYIGWCTKCAFSAAEKAKKAATKQMKASNKIYAQASKAFAANSTLSHQRSMAAAGCEQAEATLAHAKSVYEKAKKEK</sequence>
<evidence type="ECO:0000313" key="1">
    <source>
        <dbReference type="EMBL" id="OBR87187.1"/>
    </source>
</evidence>
<dbReference type="Proteomes" id="UP000078595">
    <property type="component" value="Chromosome 3"/>
</dbReference>
<accession>A0A1A6AAU0</accession>
<dbReference type="GeneID" id="28966910"/>
<gene>
    <name evidence="1" type="ORF">I303_03211</name>
    <name evidence="2" type="ORF">I303_103188</name>
</gene>
<name>A0A1A6AAU0_9TREE</name>
<keyword evidence="3" id="KW-1185">Reference proteome</keyword>
<dbReference type="VEuPathDB" id="FungiDB:I303_03211"/>
<reference evidence="2" key="2">
    <citation type="submission" date="2013-07" db="EMBL/GenBank/DDBJ databases">
        <authorList>
            <consortium name="The Broad Institute Genome Sequencing Platform"/>
            <person name="Cuomo C."/>
            <person name="Litvintseva A."/>
            <person name="Chen Y."/>
            <person name="Heitman J."/>
            <person name="Sun S."/>
            <person name="Springer D."/>
            <person name="Dromer F."/>
            <person name="Young S.K."/>
            <person name="Zeng Q."/>
            <person name="Gargeya S."/>
            <person name="Fitzgerald M."/>
            <person name="Abouelleil A."/>
            <person name="Alvarado L."/>
            <person name="Berlin A.M."/>
            <person name="Chapman S.B."/>
            <person name="Dewar J."/>
            <person name="Goldberg J."/>
            <person name="Griggs A."/>
            <person name="Gujja S."/>
            <person name="Hansen M."/>
            <person name="Howarth C."/>
            <person name="Imamovic A."/>
            <person name="Larimer J."/>
            <person name="McCowan C."/>
            <person name="Murphy C."/>
            <person name="Pearson M."/>
            <person name="Priest M."/>
            <person name="Roberts A."/>
            <person name="Saif S."/>
            <person name="Shea T."/>
            <person name="Sykes S."/>
            <person name="Wortman J."/>
            <person name="Nusbaum C."/>
            <person name="Birren B."/>
        </authorList>
    </citation>
    <scope>NUCLEOTIDE SEQUENCE</scope>
    <source>
        <strain evidence="2">CBS 10117</strain>
    </source>
</reference>
<evidence type="ECO:0000313" key="3">
    <source>
        <dbReference type="Proteomes" id="UP000078595"/>
    </source>
</evidence>
<protein>
    <submittedName>
        <fullName evidence="1">Uncharacterized protein</fullName>
    </submittedName>
</protein>
<dbReference type="EMBL" id="CP144532">
    <property type="protein sequence ID" value="WWC60614.1"/>
    <property type="molecule type" value="Genomic_DNA"/>
</dbReference>
<evidence type="ECO:0000313" key="2">
    <source>
        <dbReference type="EMBL" id="WWC60614.1"/>
    </source>
</evidence>
<dbReference type="KEGG" id="kdj:28966910"/>
<organism evidence="1">
    <name type="scientific">Kwoniella dejecticola CBS 10117</name>
    <dbReference type="NCBI Taxonomy" id="1296121"/>
    <lineage>
        <taxon>Eukaryota</taxon>
        <taxon>Fungi</taxon>
        <taxon>Dikarya</taxon>
        <taxon>Basidiomycota</taxon>
        <taxon>Agaricomycotina</taxon>
        <taxon>Tremellomycetes</taxon>
        <taxon>Tremellales</taxon>
        <taxon>Cryptococcaceae</taxon>
        <taxon>Kwoniella</taxon>
    </lineage>
</organism>
<reference evidence="1" key="1">
    <citation type="submission" date="2013-07" db="EMBL/GenBank/DDBJ databases">
        <title>The Genome Sequence of Cryptococcus dejecticola CBS10117.</title>
        <authorList>
            <consortium name="The Broad Institute Genome Sequencing Platform"/>
            <person name="Cuomo C."/>
            <person name="Litvintseva A."/>
            <person name="Chen Y."/>
            <person name="Heitman J."/>
            <person name="Sun S."/>
            <person name="Springer D."/>
            <person name="Dromer F."/>
            <person name="Young S.K."/>
            <person name="Zeng Q."/>
            <person name="Gargeya S."/>
            <person name="Fitzgerald M."/>
            <person name="Abouelleil A."/>
            <person name="Alvarado L."/>
            <person name="Berlin A.M."/>
            <person name="Chapman S.B."/>
            <person name="Dewar J."/>
            <person name="Goldberg J."/>
            <person name="Griggs A."/>
            <person name="Gujja S."/>
            <person name="Hansen M."/>
            <person name="Howarth C."/>
            <person name="Imamovic A."/>
            <person name="Larimer J."/>
            <person name="McCowan C."/>
            <person name="Murphy C."/>
            <person name="Pearson M."/>
            <person name="Priest M."/>
            <person name="Roberts A."/>
            <person name="Saif S."/>
            <person name="Shea T."/>
            <person name="Sykes S."/>
            <person name="Wortman J."/>
            <person name="Nusbaum C."/>
            <person name="Birren B."/>
        </authorList>
    </citation>
    <scope>NUCLEOTIDE SEQUENCE [LARGE SCALE GENOMIC DNA]</scope>
    <source>
        <strain evidence="1">CBS 10117</strain>
    </source>
</reference>
<dbReference type="EMBL" id="KI894029">
    <property type="protein sequence ID" value="OBR87187.1"/>
    <property type="molecule type" value="Genomic_DNA"/>
</dbReference>
<dbReference type="AlphaFoldDB" id="A0A1A6AAU0"/>
<proteinExistence type="predicted"/>
<dbReference type="RefSeq" id="XP_018265029.1">
    <property type="nucleotide sequence ID" value="XM_018406535.1"/>
</dbReference>